<sequence length="94" mass="10633">MFPSSRFNCHTHSRGWNYLEAGNNNGGWNLPVNNIGARRGVAGEDSKSESTRALQLCLWNLKSKTRSRCLWILEFEVESWSEGVWMSDAAGIRS</sequence>
<organism evidence="1 2">
    <name type="scientific">Arctium lappa</name>
    <name type="common">Greater burdock</name>
    <name type="synonym">Lappa major</name>
    <dbReference type="NCBI Taxonomy" id="4217"/>
    <lineage>
        <taxon>Eukaryota</taxon>
        <taxon>Viridiplantae</taxon>
        <taxon>Streptophyta</taxon>
        <taxon>Embryophyta</taxon>
        <taxon>Tracheophyta</taxon>
        <taxon>Spermatophyta</taxon>
        <taxon>Magnoliopsida</taxon>
        <taxon>eudicotyledons</taxon>
        <taxon>Gunneridae</taxon>
        <taxon>Pentapetalae</taxon>
        <taxon>asterids</taxon>
        <taxon>campanulids</taxon>
        <taxon>Asterales</taxon>
        <taxon>Asteraceae</taxon>
        <taxon>Carduoideae</taxon>
        <taxon>Cardueae</taxon>
        <taxon>Arctiinae</taxon>
        <taxon>Arctium</taxon>
    </lineage>
</organism>
<proteinExistence type="predicted"/>
<keyword evidence="2" id="KW-1185">Reference proteome</keyword>
<accession>A0ACB8XSB6</accession>
<gene>
    <name evidence="1" type="ORF">L6452_39435</name>
</gene>
<evidence type="ECO:0000313" key="1">
    <source>
        <dbReference type="EMBL" id="KAI3673318.1"/>
    </source>
</evidence>
<dbReference type="EMBL" id="CM042061">
    <property type="protein sequence ID" value="KAI3673318.1"/>
    <property type="molecule type" value="Genomic_DNA"/>
</dbReference>
<comment type="caution">
    <text evidence="1">The sequence shown here is derived from an EMBL/GenBank/DDBJ whole genome shotgun (WGS) entry which is preliminary data.</text>
</comment>
<name>A0ACB8XSB6_ARCLA</name>
<protein>
    <submittedName>
        <fullName evidence="1">Uncharacterized protein</fullName>
    </submittedName>
</protein>
<dbReference type="Proteomes" id="UP001055879">
    <property type="component" value="Linkage Group LG15"/>
</dbReference>
<reference evidence="2" key="1">
    <citation type="journal article" date="2022" name="Mol. Ecol. Resour.">
        <title>The genomes of chicory, endive, great burdock and yacon provide insights into Asteraceae palaeo-polyploidization history and plant inulin production.</title>
        <authorList>
            <person name="Fan W."/>
            <person name="Wang S."/>
            <person name="Wang H."/>
            <person name="Wang A."/>
            <person name="Jiang F."/>
            <person name="Liu H."/>
            <person name="Zhao H."/>
            <person name="Xu D."/>
            <person name="Zhang Y."/>
        </authorList>
    </citation>
    <scope>NUCLEOTIDE SEQUENCE [LARGE SCALE GENOMIC DNA]</scope>
    <source>
        <strain evidence="2">cv. Niubang</strain>
    </source>
</reference>
<evidence type="ECO:0000313" key="2">
    <source>
        <dbReference type="Proteomes" id="UP001055879"/>
    </source>
</evidence>
<reference evidence="1 2" key="2">
    <citation type="journal article" date="2022" name="Mol. Ecol. Resour.">
        <title>The genomes of chicory, endive, great burdock and yacon provide insights into Asteraceae paleo-polyploidization history and plant inulin production.</title>
        <authorList>
            <person name="Fan W."/>
            <person name="Wang S."/>
            <person name="Wang H."/>
            <person name="Wang A."/>
            <person name="Jiang F."/>
            <person name="Liu H."/>
            <person name="Zhao H."/>
            <person name="Xu D."/>
            <person name="Zhang Y."/>
        </authorList>
    </citation>
    <scope>NUCLEOTIDE SEQUENCE [LARGE SCALE GENOMIC DNA]</scope>
    <source>
        <strain evidence="2">cv. Niubang</strain>
    </source>
</reference>